<gene>
    <name evidence="2" type="ORF">HDK90DRAFT_295828</name>
</gene>
<organism evidence="2 3">
    <name type="scientific">Phyllosticta capitalensis</name>
    <dbReference type="NCBI Taxonomy" id="121624"/>
    <lineage>
        <taxon>Eukaryota</taxon>
        <taxon>Fungi</taxon>
        <taxon>Dikarya</taxon>
        <taxon>Ascomycota</taxon>
        <taxon>Pezizomycotina</taxon>
        <taxon>Dothideomycetes</taxon>
        <taxon>Dothideomycetes incertae sedis</taxon>
        <taxon>Botryosphaeriales</taxon>
        <taxon>Phyllostictaceae</taxon>
        <taxon>Phyllosticta</taxon>
    </lineage>
</organism>
<accession>A0ABR1YJT0</accession>
<dbReference type="EMBL" id="JBBWRZ010000007">
    <property type="protein sequence ID" value="KAK8232058.1"/>
    <property type="molecule type" value="Genomic_DNA"/>
</dbReference>
<proteinExistence type="predicted"/>
<feature type="region of interest" description="Disordered" evidence="1">
    <location>
        <begin position="158"/>
        <end position="198"/>
    </location>
</feature>
<reference evidence="2 3" key="1">
    <citation type="submission" date="2024-04" db="EMBL/GenBank/DDBJ databases">
        <title>Phyllosticta paracitricarpa is synonymous to the EU quarantine fungus P. citricarpa based on phylogenomic analyses.</title>
        <authorList>
            <consortium name="Lawrence Berkeley National Laboratory"/>
            <person name="Van Ingen-Buijs V.A."/>
            <person name="Van Westerhoven A.C."/>
            <person name="Haridas S."/>
            <person name="Skiadas P."/>
            <person name="Martin F."/>
            <person name="Groenewald J.Z."/>
            <person name="Crous P.W."/>
            <person name="Seidl M.F."/>
        </authorList>
    </citation>
    <scope>NUCLEOTIDE SEQUENCE [LARGE SCALE GENOMIC DNA]</scope>
    <source>
        <strain evidence="2 3">CBS 123374</strain>
    </source>
</reference>
<protein>
    <submittedName>
        <fullName evidence="2">Uncharacterized protein</fullName>
    </submittedName>
</protein>
<dbReference type="Proteomes" id="UP001492380">
    <property type="component" value="Unassembled WGS sequence"/>
</dbReference>
<comment type="caution">
    <text evidence="2">The sequence shown here is derived from an EMBL/GenBank/DDBJ whole genome shotgun (WGS) entry which is preliminary data.</text>
</comment>
<evidence type="ECO:0000313" key="3">
    <source>
        <dbReference type="Proteomes" id="UP001492380"/>
    </source>
</evidence>
<keyword evidence="3" id="KW-1185">Reference proteome</keyword>
<name>A0ABR1YJT0_9PEZI</name>
<evidence type="ECO:0000313" key="2">
    <source>
        <dbReference type="EMBL" id="KAK8232058.1"/>
    </source>
</evidence>
<sequence length="198" mass="21473">MGSIHGSNFTTAAERATLKPVHSIYNSDTAITLNKTPNSSNNMLSAMPENQSHTQSTNLAERFPAPIIYEKYIPMSHREKNCLDRRLAVDEAMQGLGLNFDDAVTLVATLDDELKMDLPTFITNTREARLRAQENRKKTGVGKGKGGKERGRVVAMGGVDLGMGSGDSSGVDDKNDALGGQGEEQDGVDAEEWRLSCE</sequence>
<evidence type="ECO:0000256" key="1">
    <source>
        <dbReference type="SAM" id="MobiDB-lite"/>
    </source>
</evidence>